<protein>
    <submittedName>
        <fullName evidence="1">Uncharacterized protein</fullName>
    </submittedName>
</protein>
<proteinExistence type="predicted"/>
<dbReference type="RefSeq" id="WP_371822814.1">
    <property type="nucleotide sequence ID" value="NZ_QRDZ01000016.1"/>
</dbReference>
<name>A0A3D9JMK7_9BACL</name>
<organism evidence="1 2">
    <name type="scientific">Cohnella phaseoli</name>
    <dbReference type="NCBI Taxonomy" id="456490"/>
    <lineage>
        <taxon>Bacteria</taxon>
        <taxon>Bacillati</taxon>
        <taxon>Bacillota</taxon>
        <taxon>Bacilli</taxon>
        <taxon>Bacillales</taxon>
        <taxon>Paenibacillaceae</taxon>
        <taxon>Cohnella</taxon>
    </lineage>
</organism>
<comment type="caution">
    <text evidence="1">The sequence shown here is derived from an EMBL/GenBank/DDBJ whole genome shotgun (WGS) entry which is preliminary data.</text>
</comment>
<gene>
    <name evidence="1" type="ORF">DFP98_116144</name>
</gene>
<accession>A0A3D9JMK7</accession>
<sequence length="122" mass="14138">MEVEVFMMSSNDELSVPQEDLVEAWKKTLPERLAPGDTAEIYSDGADPRTFHVHIKTAGRQMMEFDFAVQYVDSREIDIQLKDVEKDGQTVDERPEQIQELIGDYRRHLHETAQALHHFTHA</sequence>
<evidence type="ECO:0000313" key="1">
    <source>
        <dbReference type="EMBL" id="RED75341.1"/>
    </source>
</evidence>
<evidence type="ECO:0000313" key="2">
    <source>
        <dbReference type="Proteomes" id="UP000256977"/>
    </source>
</evidence>
<dbReference type="EMBL" id="QRDZ01000016">
    <property type="protein sequence ID" value="RED75341.1"/>
    <property type="molecule type" value="Genomic_DNA"/>
</dbReference>
<dbReference type="AlphaFoldDB" id="A0A3D9JMK7"/>
<dbReference type="Proteomes" id="UP000256977">
    <property type="component" value="Unassembled WGS sequence"/>
</dbReference>
<keyword evidence="2" id="KW-1185">Reference proteome</keyword>
<reference evidence="1 2" key="1">
    <citation type="submission" date="2018-07" db="EMBL/GenBank/DDBJ databases">
        <title>Genomic Encyclopedia of Type Strains, Phase III (KMG-III): the genomes of soil and plant-associated and newly described type strains.</title>
        <authorList>
            <person name="Whitman W."/>
        </authorList>
    </citation>
    <scope>NUCLEOTIDE SEQUENCE [LARGE SCALE GENOMIC DNA]</scope>
    <source>
        <strain evidence="1 2">CECT 7287</strain>
    </source>
</reference>